<proteinExistence type="predicted"/>
<evidence type="ECO:0000313" key="4">
    <source>
        <dbReference type="Proteomes" id="UP000494111"/>
    </source>
</evidence>
<dbReference type="RefSeq" id="WP_175216557.1">
    <property type="nucleotide sequence ID" value="NZ_CADIJO010000018.1"/>
</dbReference>
<evidence type="ECO:0008006" key="5">
    <source>
        <dbReference type="Google" id="ProtNLM"/>
    </source>
</evidence>
<reference evidence="3 4" key="1">
    <citation type="submission" date="2020-04" db="EMBL/GenBank/DDBJ databases">
        <authorList>
            <person name="De Canck E."/>
        </authorList>
    </citation>
    <scope>NUCLEOTIDE SEQUENCE [LARGE SCALE GENOMIC DNA]</scope>
    <source>
        <strain evidence="3 4">LMG 3458</strain>
    </source>
</reference>
<evidence type="ECO:0000256" key="1">
    <source>
        <dbReference type="SAM" id="MobiDB-lite"/>
    </source>
</evidence>
<gene>
    <name evidence="3" type="ORF">LMG3458_04545</name>
</gene>
<name>A0A6S7AF03_9BURK</name>
<feature type="chain" id="PRO_5028897598" description="Lipoprotein" evidence="2">
    <location>
        <begin position="23"/>
        <end position="171"/>
    </location>
</feature>
<dbReference type="PROSITE" id="PS51257">
    <property type="entry name" value="PROKAR_LIPOPROTEIN"/>
    <property type="match status" value="1"/>
</dbReference>
<accession>A0A6S7AF03</accession>
<protein>
    <recommendedName>
        <fullName evidence="5">Lipoprotein</fullName>
    </recommendedName>
</protein>
<dbReference type="AlphaFoldDB" id="A0A6S7AF03"/>
<feature type="region of interest" description="Disordered" evidence="1">
    <location>
        <begin position="134"/>
        <end position="171"/>
    </location>
</feature>
<organism evidence="3 4">
    <name type="scientific">Achromobacter deleyi</name>
    <dbReference type="NCBI Taxonomy" id="1353891"/>
    <lineage>
        <taxon>Bacteria</taxon>
        <taxon>Pseudomonadati</taxon>
        <taxon>Pseudomonadota</taxon>
        <taxon>Betaproteobacteria</taxon>
        <taxon>Burkholderiales</taxon>
        <taxon>Alcaligenaceae</taxon>
        <taxon>Achromobacter</taxon>
    </lineage>
</organism>
<keyword evidence="2" id="KW-0732">Signal</keyword>
<evidence type="ECO:0000313" key="3">
    <source>
        <dbReference type="EMBL" id="CAB3727658.1"/>
    </source>
</evidence>
<sequence length="171" mass="18785">MLRLLRSIPICCAAALALMLSGCIPYPTHKTLQPAARITVLDEASQPISDARVVLIAGAYPYGFDRFREEARTSADGRAHFDARHEWRVEVLAIHGSEVFFWNWCVEKPGYETYETQDRNADKFDDNAAIHLKAGESRSCNNPGGSPFMRELPAPGQPGAKDAAPAGTPSR</sequence>
<feature type="signal peptide" evidence="2">
    <location>
        <begin position="1"/>
        <end position="22"/>
    </location>
</feature>
<dbReference type="EMBL" id="CADIJO010000018">
    <property type="protein sequence ID" value="CAB3727658.1"/>
    <property type="molecule type" value="Genomic_DNA"/>
</dbReference>
<evidence type="ECO:0000256" key="2">
    <source>
        <dbReference type="SAM" id="SignalP"/>
    </source>
</evidence>
<dbReference type="Proteomes" id="UP000494111">
    <property type="component" value="Unassembled WGS sequence"/>
</dbReference>